<dbReference type="SFLD" id="SFLDG01129">
    <property type="entry name" value="C1.5:_HAD__Beta-PGM__Phosphata"/>
    <property type="match status" value="1"/>
</dbReference>
<dbReference type="EMBL" id="BAAAUV010000015">
    <property type="protein sequence ID" value="GAA3225918.1"/>
    <property type="molecule type" value="Genomic_DNA"/>
</dbReference>
<dbReference type="Gene3D" id="3.40.50.1000">
    <property type="entry name" value="HAD superfamily/HAD-like"/>
    <property type="match status" value="1"/>
</dbReference>
<dbReference type="InterPro" id="IPR023214">
    <property type="entry name" value="HAD_sf"/>
</dbReference>
<accession>A0ABP6QI31</accession>
<gene>
    <name evidence="1" type="ORF">GCM10010468_53900</name>
</gene>
<evidence type="ECO:0000313" key="1">
    <source>
        <dbReference type="EMBL" id="GAA3225918.1"/>
    </source>
</evidence>
<dbReference type="InterPro" id="IPR036412">
    <property type="entry name" value="HAD-like_sf"/>
</dbReference>
<dbReference type="Gene3D" id="1.10.150.240">
    <property type="entry name" value="Putative phosphatase, domain 2"/>
    <property type="match status" value="1"/>
</dbReference>
<dbReference type="SFLD" id="SFLDS00003">
    <property type="entry name" value="Haloacid_Dehalogenase"/>
    <property type="match status" value="1"/>
</dbReference>
<evidence type="ECO:0000313" key="2">
    <source>
        <dbReference type="Proteomes" id="UP001501237"/>
    </source>
</evidence>
<dbReference type="InterPro" id="IPR023198">
    <property type="entry name" value="PGP-like_dom2"/>
</dbReference>
<comment type="caution">
    <text evidence="1">The sequence shown here is derived from an EMBL/GenBank/DDBJ whole genome shotgun (WGS) entry which is preliminary data.</text>
</comment>
<dbReference type="PANTHER" id="PTHR43434:SF1">
    <property type="entry name" value="PHOSPHOGLYCOLATE PHOSPHATASE"/>
    <property type="match status" value="1"/>
</dbReference>
<protein>
    <submittedName>
        <fullName evidence="1">Haloacid dehalogenase-like hydrolase</fullName>
    </submittedName>
</protein>
<sequence>MSGSSGGRVLERPPSARKNGAITCWDDEAMRRLLVLWDIDHTLIDGGTTARAAYDAAFLRATGRRLEHDWRFDGRTELAAASEVLEVHGVSTGDGMLDRFLELIVEELEARADELAAGGRVLPGAAEALTAVGELPGVSQTVLTGNLYPLAVLKMNAFGLAGHVDFRIGAYGGDAFERHDLPRHAFLRAETHLGHPYGGHDTVIVGDTLRDVTTAKGAGAWAVAVATGTDSPAALHAAGADVVLPDLSDTPAVLAALSRN</sequence>
<name>A0ABP6QI31_9ACTN</name>
<organism evidence="1 2">
    <name type="scientific">Actinocorallia longicatena</name>
    <dbReference type="NCBI Taxonomy" id="111803"/>
    <lineage>
        <taxon>Bacteria</taxon>
        <taxon>Bacillati</taxon>
        <taxon>Actinomycetota</taxon>
        <taxon>Actinomycetes</taxon>
        <taxon>Streptosporangiales</taxon>
        <taxon>Thermomonosporaceae</taxon>
        <taxon>Actinocorallia</taxon>
    </lineage>
</organism>
<proteinExistence type="predicted"/>
<reference evidence="2" key="1">
    <citation type="journal article" date="2019" name="Int. J. Syst. Evol. Microbiol.">
        <title>The Global Catalogue of Microorganisms (GCM) 10K type strain sequencing project: providing services to taxonomists for standard genome sequencing and annotation.</title>
        <authorList>
            <consortium name="The Broad Institute Genomics Platform"/>
            <consortium name="The Broad Institute Genome Sequencing Center for Infectious Disease"/>
            <person name="Wu L."/>
            <person name="Ma J."/>
        </authorList>
    </citation>
    <scope>NUCLEOTIDE SEQUENCE [LARGE SCALE GENOMIC DNA]</scope>
    <source>
        <strain evidence="2">JCM 9377</strain>
    </source>
</reference>
<dbReference type="InterPro" id="IPR050155">
    <property type="entry name" value="HAD-like_hydrolase_sf"/>
</dbReference>
<keyword evidence="2" id="KW-1185">Reference proteome</keyword>
<dbReference type="Proteomes" id="UP001501237">
    <property type="component" value="Unassembled WGS sequence"/>
</dbReference>
<dbReference type="Pfam" id="PF12710">
    <property type="entry name" value="HAD"/>
    <property type="match status" value="1"/>
</dbReference>
<dbReference type="PANTHER" id="PTHR43434">
    <property type="entry name" value="PHOSPHOGLYCOLATE PHOSPHATASE"/>
    <property type="match status" value="1"/>
</dbReference>
<dbReference type="SUPFAM" id="SSF56784">
    <property type="entry name" value="HAD-like"/>
    <property type="match status" value="1"/>
</dbReference>